<feature type="domain" description="NusB/RsmB/TIM44" evidence="7">
    <location>
        <begin position="5"/>
        <end position="128"/>
    </location>
</feature>
<dbReference type="SUPFAM" id="SSF48013">
    <property type="entry name" value="NusB-like"/>
    <property type="match status" value="1"/>
</dbReference>
<dbReference type="InterPro" id="IPR011605">
    <property type="entry name" value="NusB_fam"/>
</dbReference>
<keyword evidence="9" id="KW-1185">Reference proteome</keyword>
<evidence type="ECO:0000256" key="3">
    <source>
        <dbReference type="ARBA" id="ARBA00022884"/>
    </source>
</evidence>
<gene>
    <name evidence="6 8" type="primary">nusB</name>
    <name evidence="8" type="ORF">H8876_00310</name>
</gene>
<evidence type="ECO:0000256" key="6">
    <source>
        <dbReference type="HAMAP-Rule" id="MF_00073"/>
    </source>
</evidence>
<dbReference type="AlphaFoldDB" id="A0A923SLS5"/>
<evidence type="ECO:0000313" key="9">
    <source>
        <dbReference type="Proteomes" id="UP000644115"/>
    </source>
</evidence>
<dbReference type="GO" id="GO:0006353">
    <property type="term" value="P:DNA-templated transcription termination"/>
    <property type="evidence" value="ECO:0007669"/>
    <property type="project" value="UniProtKB-UniRule"/>
</dbReference>
<comment type="function">
    <text evidence="6">Involved in transcription antitermination. Required for transcription of ribosomal RNA (rRNA) genes. Binds specifically to the boxA antiterminator sequence of the ribosomal RNA (rrn) operons.</text>
</comment>
<dbReference type="InterPro" id="IPR035926">
    <property type="entry name" value="NusB-like_sf"/>
</dbReference>
<protein>
    <recommendedName>
        <fullName evidence="6">Transcription antitermination protein NusB</fullName>
    </recommendedName>
    <alternativeName>
        <fullName evidence="6">Antitermination factor NusB</fullName>
    </alternativeName>
</protein>
<dbReference type="InterPro" id="IPR006027">
    <property type="entry name" value="NusB_RsmB_TIM44"/>
</dbReference>
<evidence type="ECO:0000313" key="8">
    <source>
        <dbReference type="EMBL" id="MBC5998466.1"/>
    </source>
</evidence>
<dbReference type="RefSeq" id="WP_249286075.1">
    <property type="nucleotide sequence ID" value="NZ_JACRWC010000006.1"/>
</dbReference>
<dbReference type="EMBL" id="JACRWC010000006">
    <property type="protein sequence ID" value="MBC5998466.1"/>
    <property type="molecule type" value="Genomic_DNA"/>
</dbReference>
<dbReference type="Proteomes" id="UP000644115">
    <property type="component" value="Unassembled WGS sequence"/>
</dbReference>
<accession>A0A923SLS5</accession>
<keyword evidence="2 6" id="KW-0889">Transcription antitermination</keyword>
<comment type="similarity">
    <text evidence="1 6">Belongs to the NusB family.</text>
</comment>
<evidence type="ECO:0000256" key="1">
    <source>
        <dbReference type="ARBA" id="ARBA00005952"/>
    </source>
</evidence>
<dbReference type="NCBIfam" id="TIGR01951">
    <property type="entry name" value="nusB"/>
    <property type="match status" value="1"/>
</dbReference>
<dbReference type="PANTHER" id="PTHR11078">
    <property type="entry name" value="N UTILIZATION SUBSTANCE PROTEIN B-RELATED"/>
    <property type="match status" value="1"/>
</dbReference>
<dbReference type="GO" id="GO:0003723">
    <property type="term" value="F:RNA binding"/>
    <property type="evidence" value="ECO:0007669"/>
    <property type="project" value="UniProtKB-UniRule"/>
</dbReference>
<comment type="caution">
    <text evidence="8">The sequence shown here is derived from an EMBL/GenBank/DDBJ whole genome shotgun (WGS) entry which is preliminary data.</text>
</comment>
<keyword evidence="3 6" id="KW-0694">RNA-binding</keyword>
<keyword evidence="4 6" id="KW-0805">Transcription regulation</keyword>
<sequence length="149" mass="16181">MTRNEIREVLMQMMYEMDAAKTLDLETARKLAGEKLPGKNLKRSLQILSGIIEHLDEIDGSINAHSRSWKTSRMPKVDLAIMRLALGEIKYGDDVPEAVAISEAIKLAKKYSTEQSSRFIHGVLGAIVNAPEAAGSAADADAGSAAQEQ</sequence>
<dbReference type="GO" id="GO:0031564">
    <property type="term" value="P:transcription antitermination"/>
    <property type="evidence" value="ECO:0007669"/>
    <property type="project" value="UniProtKB-KW"/>
</dbReference>
<dbReference type="PANTHER" id="PTHR11078:SF3">
    <property type="entry name" value="ANTITERMINATION NUSB DOMAIN-CONTAINING PROTEIN"/>
    <property type="match status" value="1"/>
</dbReference>
<evidence type="ECO:0000256" key="4">
    <source>
        <dbReference type="ARBA" id="ARBA00023015"/>
    </source>
</evidence>
<organism evidence="8 9">
    <name type="scientific">Lentihominibacter faecis</name>
    <dbReference type="NCBI Taxonomy" id="2764712"/>
    <lineage>
        <taxon>Bacteria</taxon>
        <taxon>Bacillati</taxon>
        <taxon>Bacillota</taxon>
        <taxon>Clostridia</taxon>
        <taxon>Peptostreptococcales</taxon>
        <taxon>Anaerovoracaceae</taxon>
        <taxon>Lentihominibacter</taxon>
    </lineage>
</organism>
<dbReference type="Gene3D" id="1.10.940.10">
    <property type="entry name" value="NusB-like"/>
    <property type="match status" value="1"/>
</dbReference>
<keyword evidence="5 6" id="KW-0804">Transcription</keyword>
<reference evidence="8" key="1">
    <citation type="submission" date="2020-08" db="EMBL/GenBank/DDBJ databases">
        <authorList>
            <person name="Liu C."/>
            <person name="Sun Q."/>
        </authorList>
    </citation>
    <scope>NUCLEOTIDE SEQUENCE</scope>
    <source>
        <strain evidence="8">BX16</strain>
    </source>
</reference>
<dbReference type="HAMAP" id="MF_00073">
    <property type="entry name" value="NusB"/>
    <property type="match status" value="1"/>
</dbReference>
<proteinExistence type="inferred from homology"/>
<evidence type="ECO:0000256" key="5">
    <source>
        <dbReference type="ARBA" id="ARBA00023163"/>
    </source>
</evidence>
<evidence type="ECO:0000259" key="7">
    <source>
        <dbReference type="Pfam" id="PF01029"/>
    </source>
</evidence>
<dbReference type="GO" id="GO:0005829">
    <property type="term" value="C:cytosol"/>
    <property type="evidence" value="ECO:0007669"/>
    <property type="project" value="TreeGrafter"/>
</dbReference>
<name>A0A923SLS5_9FIRM</name>
<evidence type="ECO:0000256" key="2">
    <source>
        <dbReference type="ARBA" id="ARBA00022814"/>
    </source>
</evidence>
<dbReference type="Pfam" id="PF01029">
    <property type="entry name" value="NusB"/>
    <property type="match status" value="1"/>
</dbReference>